<sequence length="261" mass="31627">MNKIRYILFLLFSLCCYSQSVIYSDTLSTTENVLATPIDSLYYTEDILEDTWETTPKHFDPKFKERYQSKEYQYETIIDSKNQTAWDRFWKAIEDFFSRLFDFRDVDNTLTGFEIFMKIIAFIIIGFVIYLIVRLIINKEGQWVFSKNKKKIMVSEMVEENIHTIDFKEIIQQSKANKEYRLTIRYYYLWLLKSLSDKEIIEWDIEKTNSDYLYEIQSPTLKENFKYLSYIYEYSWYGEFEINETDFSKAEKAFEKAIANK</sequence>
<dbReference type="AlphaFoldDB" id="A0A6I4IV56"/>
<proteinExistence type="predicted"/>
<evidence type="ECO:0000313" key="3">
    <source>
        <dbReference type="EMBL" id="MVO10812.1"/>
    </source>
</evidence>
<dbReference type="OrthoDB" id="5491447at2"/>
<accession>A0A6I4IV56</accession>
<keyword evidence="2" id="KW-0732">Signal</keyword>
<reference evidence="4" key="1">
    <citation type="submission" date="2019-05" db="EMBL/GenBank/DDBJ databases">
        <title>Flavobacterium profundi sp. nov., isolated from a deep-sea seamount.</title>
        <authorList>
            <person name="Zhang D.-C."/>
        </authorList>
    </citation>
    <scope>NUCLEOTIDE SEQUENCE [LARGE SCALE GENOMIC DNA]</scope>
    <source>
        <strain evidence="4">TP390</strain>
    </source>
</reference>
<feature type="chain" id="PRO_5026202880" evidence="2">
    <location>
        <begin position="24"/>
        <end position="261"/>
    </location>
</feature>
<dbReference type="EMBL" id="WQLW01000016">
    <property type="protein sequence ID" value="MVO10812.1"/>
    <property type="molecule type" value="Genomic_DNA"/>
</dbReference>
<protein>
    <submittedName>
        <fullName evidence="3">DUF4129 domain-containing protein</fullName>
    </submittedName>
</protein>
<evidence type="ECO:0000256" key="1">
    <source>
        <dbReference type="SAM" id="Phobius"/>
    </source>
</evidence>
<organism evidence="3 4">
    <name type="scientific">Flavobacterium profundi</name>
    <dbReference type="NCBI Taxonomy" id="1774945"/>
    <lineage>
        <taxon>Bacteria</taxon>
        <taxon>Pseudomonadati</taxon>
        <taxon>Bacteroidota</taxon>
        <taxon>Flavobacteriia</taxon>
        <taxon>Flavobacteriales</taxon>
        <taxon>Flavobacteriaceae</taxon>
        <taxon>Flavobacterium</taxon>
    </lineage>
</organism>
<name>A0A6I4IV56_9FLAO</name>
<keyword evidence="1" id="KW-0472">Membrane</keyword>
<evidence type="ECO:0000256" key="2">
    <source>
        <dbReference type="SAM" id="SignalP"/>
    </source>
</evidence>
<keyword evidence="1" id="KW-1133">Transmembrane helix</keyword>
<dbReference type="Proteomes" id="UP000431264">
    <property type="component" value="Unassembled WGS sequence"/>
</dbReference>
<evidence type="ECO:0000313" key="4">
    <source>
        <dbReference type="Proteomes" id="UP000431264"/>
    </source>
</evidence>
<dbReference type="RefSeq" id="WP_140999235.1">
    <property type="nucleotide sequence ID" value="NZ_VDCZ01000016.1"/>
</dbReference>
<feature type="transmembrane region" description="Helical" evidence="1">
    <location>
        <begin position="115"/>
        <end position="137"/>
    </location>
</feature>
<feature type="signal peptide" evidence="2">
    <location>
        <begin position="1"/>
        <end position="23"/>
    </location>
</feature>
<gene>
    <name evidence="3" type="ORF">GOQ30_16700</name>
</gene>
<keyword evidence="4" id="KW-1185">Reference proteome</keyword>
<keyword evidence="1" id="KW-0812">Transmembrane</keyword>
<comment type="caution">
    <text evidence="3">The sequence shown here is derived from an EMBL/GenBank/DDBJ whole genome shotgun (WGS) entry which is preliminary data.</text>
</comment>